<comment type="caution">
    <text evidence="1">The sequence shown here is derived from an EMBL/GenBank/DDBJ whole genome shotgun (WGS) entry which is preliminary data.</text>
</comment>
<dbReference type="AlphaFoldDB" id="A0AAD7D612"/>
<organism evidence="1 2">
    <name type="scientific">Mycena rosella</name>
    <name type="common">Pink bonnet</name>
    <name type="synonym">Agaricus rosellus</name>
    <dbReference type="NCBI Taxonomy" id="1033263"/>
    <lineage>
        <taxon>Eukaryota</taxon>
        <taxon>Fungi</taxon>
        <taxon>Dikarya</taxon>
        <taxon>Basidiomycota</taxon>
        <taxon>Agaricomycotina</taxon>
        <taxon>Agaricomycetes</taxon>
        <taxon>Agaricomycetidae</taxon>
        <taxon>Agaricales</taxon>
        <taxon>Marasmiineae</taxon>
        <taxon>Mycenaceae</taxon>
        <taxon>Mycena</taxon>
    </lineage>
</organism>
<sequence length="109" mass="12310">MGFALVAFRQPTRREEDKQICKLVLRTLTLLDNPIAKAAFKARSAKDANLVPKGTSIMRLNPPIARKCFDFHNNSSDDEDYPETRKCMALLKVEDSLEGNEFPEEPPST</sequence>
<gene>
    <name evidence="1" type="ORF">B0H17DRAFT_1138726</name>
</gene>
<dbReference type="EMBL" id="JARKIE010000123">
    <property type="protein sequence ID" value="KAJ7680117.1"/>
    <property type="molecule type" value="Genomic_DNA"/>
</dbReference>
<proteinExistence type="predicted"/>
<accession>A0AAD7D612</accession>
<protein>
    <submittedName>
        <fullName evidence="1">Uncharacterized protein</fullName>
    </submittedName>
</protein>
<reference evidence="1" key="1">
    <citation type="submission" date="2023-03" db="EMBL/GenBank/DDBJ databases">
        <title>Massive genome expansion in bonnet fungi (Mycena s.s.) driven by repeated elements and novel gene families across ecological guilds.</title>
        <authorList>
            <consortium name="Lawrence Berkeley National Laboratory"/>
            <person name="Harder C.B."/>
            <person name="Miyauchi S."/>
            <person name="Viragh M."/>
            <person name="Kuo A."/>
            <person name="Thoen E."/>
            <person name="Andreopoulos B."/>
            <person name="Lu D."/>
            <person name="Skrede I."/>
            <person name="Drula E."/>
            <person name="Henrissat B."/>
            <person name="Morin E."/>
            <person name="Kohler A."/>
            <person name="Barry K."/>
            <person name="LaButti K."/>
            <person name="Morin E."/>
            <person name="Salamov A."/>
            <person name="Lipzen A."/>
            <person name="Mereny Z."/>
            <person name="Hegedus B."/>
            <person name="Baldrian P."/>
            <person name="Stursova M."/>
            <person name="Weitz H."/>
            <person name="Taylor A."/>
            <person name="Grigoriev I.V."/>
            <person name="Nagy L.G."/>
            <person name="Martin F."/>
            <person name="Kauserud H."/>
        </authorList>
    </citation>
    <scope>NUCLEOTIDE SEQUENCE</scope>
    <source>
        <strain evidence="1">CBHHK067</strain>
    </source>
</reference>
<evidence type="ECO:0000313" key="1">
    <source>
        <dbReference type="EMBL" id="KAJ7680117.1"/>
    </source>
</evidence>
<keyword evidence="2" id="KW-1185">Reference proteome</keyword>
<evidence type="ECO:0000313" key="2">
    <source>
        <dbReference type="Proteomes" id="UP001221757"/>
    </source>
</evidence>
<name>A0AAD7D612_MYCRO</name>
<dbReference type="Proteomes" id="UP001221757">
    <property type="component" value="Unassembled WGS sequence"/>
</dbReference>